<keyword evidence="2" id="KW-1185">Reference proteome</keyword>
<proteinExistence type="predicted"/>
<sequence>MKYHANDFYIRVAPNSGYTLKSGSYTIHSFSVSYGQDPHGENHAGLTKSFGSDGKLSFRVGRHGSSEVAHWFASKVTASNTTFNHTPGKLNFAFVGALTLTLAGGRFGKQANTFTFENIAMAQGHSGSSNNWWFGGIYCEYIRANMVNCNSLGEWREKLPCHFSRGGNAANVVDVTPANFFI</sequence>
<dbReference type="RefSeq" id="WP_002697969.1">
    <property type="nucleotide sequence ID" value="NZ_AAWS01000016.1"/>
</dbReference>
<dbReference type="AlphaFoldDB" id="A1ZMB9"/>
<gene>
    <name evidence="1" type="ORF">M23134_03851</name>
</gene>
<name>A1ZMB9_MICM2</name>
<organism evidence="1 2">
    <name type="scientific">Microscilla marina ATCC 23134</name>
    <dbReference type="NCBI Taxonomy" id="313606"/>
    <lineage>
        <taxon>Bacteria</taxon>
        <taxon>Pseudomonadati</taxon>
        <taxon>Bacteroidota</taxon>
        <taxon>Cytophagia</taxon>
        <taxon>Cytophagales</taxon>
        <taxon>Microscillaceae</taxon>
        <taxon>Microscilla</taxon>
    </lineage>
</organism>
<comment type="caution">
    <text evidence="1">The sequence shown here is derived from an EMBL/GenBank/DDBJ whole genome shotgun (WGS) entry which is preliminary data.</text>
</comment>
<evidence type="ECO:0000313" key="2">
    <source>
        <dbReference type="Proteomes" id="UP000004095"/>
    </source>
</evidence>
<dbReference type="eggNOG" id="ENOG5032W3B">
    <property type="taxonomic scope" value="Bacteria"/>
</dbReference>
<dbReference type="EMBL" id="AAWS01000016">
    <property type="protein sequence ID" value="EAY28299.1"/>
    <property type="molecule type" value="Genomic_DNA"/>
</dbReference>
<evidence type="ECO:0000313" key="1">
    <source>
        <dbReference type="EMBL" id="EAY28299.1"/>
    </source>
</evidence>
<dbReference type="OrthoDB" id="7191982at2"/>
<protein>
    <submittedName>
        <fullName evidence="1">Uncharacterized protein</fullName>
    </submittedName>
</protein>
<dbReference type="Proteomes" id="UP000004095">
    <property type="component" value="Unassembled WGS sequence"/>
</dbReference>
<reference evidence="1 2" key="1">
    <citation type="submission" date="2007-01" db="EMBL/GenBank/DDBJ databases">
        <authorList>
            <person name="Haygood M."/>
            <person name="Podell S."/>
            <person name="Anderson C."/>
            <person name="Hopkinson B."/>
            <person name="Roe K."/>
            <person name="Barbeau K."/>
            <person name="Gaasterland T."/>
            <person name="Ferriera S."/>
            <person name="Johnson J."/>
            <person name="Kravitz S."/>
            <person name="Beeson K."/>
            <person name="Sutton G."/>
            <person name="Rogers Y.-H."/>
            <person name="Friedman R."/>
            <person name="Frazier M."/>
            <person name="Venter J.C."/>
        </authorList>
    </citation>
    <scope>NUCLEOTIDE SEQUENCE [LARGE SCALE GENOMIC DNA]</scope>
    <source>
        <strain evidence="1 2">ATCC 23134</strain>
    </source>
</reference>
<accession>A1ZMB9</accession>